<name>A0ABX5XUH8_9BACT</name>
<dbReference type="PANTHER" id="PTHR43639:SF1">
    <property type="entry name" value="SHORT-CHAIN DEHYDROGENASE_REDUCTASE FAMILY PROTEIN"/>
    <property type="match status" value="1"/>
</dbReference>
<dbReference type="EC" id="1.3.1.104" evidence="4"/>
<keyword evidence="2 4" id="KW-0560">Oxidoreductase</keyword>
<dbReference type="Gene3D" id="3.40.50.720">
    <property type="entry name" value="NAD(P)-binding Rossmann-like Domain"/>
    <property type="match status" value="1"/>
</dbReference>
<comment type="similarity">
    <text evidence="1">Belongs to the short-chain dehydrogenases/reductases (SDR) family.</text>
</comment>
<proteinExistence type="inferred from homology"/>
<feature type="domain" description="Ketoreductase" evidence="3">
    <location>
        <begin position="6"/>
        <end position="193"/>
    </location>
</feature>
<dbReference type="SUPFAM" id="SSF51735">
    <property type="entry name" value="NAD(P)-binding Rossmann-fold domains"/>
    <property type="match status" value="1"/>
</dbReference>
<gene>
    <name evidence="4" type="primary">fabL_2</name>
    <name evidence="4" type="ORF">TBK1r_46720</name>
</gene>
<dbReference type="PRINTS" id="PR00081">
    <property type="entry name" value="GDHRDH"/>
</dbReference>
<dbReference type="PANTHER" id="PTHR43639">
    <property type="entry name" value="OXIDOREDUCTASE, SHORT-CHAIN DEHYDROGENASE/REDUCTASE FAMILY (AFU_ORTHOLOGUE AFUA_5G02870)"/>
    <property type="match status" value="1"/>
</dbReference>
<organism evidence="4 5">
    <name type="scientific">Stieleria magnilauensis</name>
    <dbReference type="NCBI Taxonomy" id="2527963"/>
    <lineage>
        <taxon>Bacteria</taxon>
        <taxon>Pseudomonadati</taxon>
        <taxon>Planctomycetota</taxon>
        <taxon>Planctomycetia</taxon>
        <taxon>Pirellulales</taxon>
        <taxon>Pirellulaceae</taxon>
        <taxon>Stieleria</taxon>
    </lineage>
</organism>
<evidence type="ECO:0000313" key="4">
    <source>
        <dbReference type="EMBL" id="QDV85657.1"/>
    </source>
</evidence>
<dbReference type="Proteomes" id="UP000318081">
    <property type="component" value="Chromosome"/>
</dbReference>
<evidence type="ECO:0000256" key="1">
    <source>
        <dbReference type="ARBA" id="ARBA00006484"/>
    </source>
</evidence>
<dbReference type="CDD" id="cd05233">
    <property type="entry name" value="SDR_c"/>
    <property type="match status" value="1"/>
</dbReference>
<dbReference type="Pfam" id="PF13561">
    <property type="entry name" value="adh_short_C2"/>
    <property type="match status" value="1"/>
</dbReference>
<dbReference type="InterPro" id="IPR002347">
    <property type="entry name" value="SDR_fam"/>
</dbReference>
<dbReference type="PROSITE" id="PS00061">
    <property type="entry name" value="ADH_SHORT"/>
    <property type="match status" value="1"/>
</dbReference>
<dbReference type="InterPro" id="IPR057326">
    <property type="entry name" value="KR_dom"/>
</dbReference>
<evidence type="ECO:0000259" key="3">
    <source>
        <dbReference type="SMART" id="SM00822"/>
    </source>
</evidence>
<keyword evidence="5" id="KW-1185">Reference proteome</keyword>
<dbReference type="GO" id="GO:0141148">
    <property type="term" value="F:enoyl-[acyl-carrier-protein] reductase (NADPH) activity"/>
    <property type="evidence" value="ECO:0007669"/>
    <property type="project" value="UniProtKB-EC"/>
</dbReference>
<sequence>MPTSRPVALVTGSATGVGRACVLQFARRGFDVVINYSRSESDALQTASDVKQLGAKVLLVGCDVSDDMEVRKMIAKVNEVFERLDVLVNNAATTSFIEHRDLEGLTESMWDRMLAVNLKGAFFVTRAAADLLRASGSGSVVNVSSVAGITGSGSSIAYCATKAGLNTMTKSLARVLAPEVRVNAVCPGPIDSRWIKEGNPKWDLDAMVAGYPIPKASQPDDIADAVLFFATGTAMTTGQILSVDGGQTLL</sequence>
<dbReference type="SMART" id="SM00822">
    <property type="entry name" value="PKS_KR"/>
    <property type="match status" value="1"/>
</dbReference>
<evidence type="ECO:0000313" key="5">
    <source>
        <dbReference type="Proteomes" id="UP000318081"/>
    </source>
</evidence>
<dbReference type="InterPro" id="IPR036291">
    <property type="entry name" value="NAD(P)-bd_dom_sf"/>
</dbReference>
<dbReference type="RefSeq" id="WP_145215648.1">
    <property type="nucleotide sequence ID" value="NZ_CP036432.1"/>
</dbReference>
<evidence type="ECO:0000256" key="2">
    <source>
        <dbReference type="ARBA" id="ARBA00023002"/>
    </source>
</evidence>
<reference evidence="4 5" key="1">
    <citation type="submission" date="2019-02" db="EMBL/GenBank/DDBJ databases">
        <title>Deep-cultivation of Planctomycetes and their phenomic and genomic characterization uncovers novel biology.</title>
        <authorList>
            <person name="Wiegand S."/>
            <person name="Jogler M."/>
            <person name="Boedeker C."/>
            <person name="Pinto D."/>
            <person name="Vollmers J."/>
            <person name="Rivas-Marin E."/>
            <person name="Kohn T."/>
            <person name="Peeters S.H."/>
            <person name="Heuer A."/>
            <person name="Rast P."/>
            <person name="Oberbeckmann S."/>
            <person name="Bunk B."/>
            <person name="Jeske O."/>
            <person name="Meyerdierks A."/>
            <person name="Storesund J.E."/>
            <person name="Kallscheuer N."/>
            <person name="Luecker S."/>
            <person name="Lage O.M."/>
            <person name="Pohl T."/>
            <person name="Merkel B.J."/>
            <person name="Hornburger P."/>
            <person name="Mueller R.-W."/>
            <person name="Bruemmer F."/>
            <person name="Labrenz M."/>
            <person name="Spormann A.M."/>
            <person name="Op den Camp H."/>
            <person name="Overmann J."/>
            <person name="Amann R."/>
            <person name="Jetten M.S.M."/>
            <person name="Mascher T."/>
            <person name="Medema M.H."/>
            <person name="Devos D.P."/>
            <person name="Kaster A.-K."/>
            <person name="Ovreas L."/>
            <person name="Rohde M."/>
            <person name="Galperin M.Y."/>
            <person name="Jogler C."/>
        </authorList>
    </citation>
    <scope>NUCLEOTIDE SEQUENCE [LARGE SCALE GENOMIC DNA]</scope>
    <source>
        <strain evidence="4 5">TBK1r</strain>
    </source>
</reference>
<dbReference type="InterPro" id="IPR020904">
    <property type="entry name" value="Sc_DH/Rdtase_CS"/>
</dbReference>
<protein>
    <submittedName>
        <fullName evidence="4">Enoyl-[acyl-carrier-protein] reductase [NADPH] FabL</fullName>
        <ecNumber evidence="4">1.3.1.104</ecNumber>
    </submittedName>
</protein>
<dbReference type="PRINTS" id="PR00080">
    <property type="entry name" value="SDRFAMILY"/>
</dbReference>
<accession>A0ABX5XUH8</accession>
<dbReference type="EMBL" id="CP036432">
    <property type="protein sequence ID" value="QDV85657.1"/>
    <property type="molecule type" value="Genomic_DNA"/>
</dbReference>